<proteinExistence type="predicted"/>
<dbReference type="Proteomes" id="UP001595640">
    <property type="component" value="Unassembled WGS sequence"/>
</dbReference>
<organism evidence="1 2">
    <name type="scientific">Modicisalibacter luteus</name>
    <dbReference type="NCBI Taxonomy" id="453962"/>
    <lineage>
        <taxon>Bacteria</taxon>
        <taxon>Pseudomonadati</taxon>
        <taxon>Pseudomonadota</taxon>
        <taxon>Gammaproteobacteria</taxon>
        <taxon>Oceanospirillales</taxon>
        <taxon>Halomonadaceae</taxon>
        <taxon>Modicisalibacter</taxon>
    </lineage>
</organism>
<accession>A0ABV7M2V1</accession>
<reference evidence="2" key="1">
    <citation type="journal article" date="2019" name="Int. J. Syst. Evol. Microbiol.">
        <title>The Global Catalogue of Microorganisms (GCM) 10K type strain sequencing project: providing services to taxonomists for standard genome sequencing and annotation.</title>
        <authorList>
            <consortium name="The Broad Institute Genomics Platform"/>
            <consortium name="The Broad Institute Genome Sequencing Center for Infectious Disease"/>
            <person name="Wu L."/>
            <person name="Ma J."/>
        </authorList>
    </citation>
    <scope>NUCLEOTIDE SEQUENCE [LARGE SCALE GENOMIC DNA]</scope>
    <source>
        <strain evidence="2">KCTC 12847</strain>
    </source>
</reference>
<dbReference type="EMBL" id="JBHRUH010000031">
    <property type="protein sequence ID" value="MFC3293226.1"/>
    <property type="molecule type" value="Genomic_DNA"/>
</dbReference>
<dbReference type="RefSeq" id="WP_019020608.1">
    <property type="nucleotide sequence ID" value="NZ_BMXD01000001.1"/>
</dbReference>
<evidence type="ECO:0000313" key="1">
    <source>
        <dbReference type="EMBL" id="MFC3293226.1"/>
    </source>
</evidence>
<keyword evidence="2" id="KW-1185">Reference proteome</keyword>
<comment type="caution">
    <text evidence="1">The sequence shown here is derived from an EMBL/GenBank/DDBJ whole genome shotgun (WGS) entry which is preliminary data.</text>
</comment>
<protein>
    <submittedName>
        <fullName evidence="1">Uncharacterized protein</fullName>
    </submittedName>
</protein>
<gene>
    <name evidence="1" type="ORF">ACFOEI_14310</name>
</gene>
<name>A0ABV7M2V1_9GAMM</name>
<sequence length="67" mass="7909">MVKQLIEVGRGCIYFYDGEGDTETVYPKGKTADYLADRAKRRAERHEDRRWRYERHGLIPGIEVHTV</sequence>
<evidence type="ECO:0000313" key="2">
    <source>
        <dbReference type="Proteomes" id="UP001595640"/>
    </source>
</evidence>